<dbReference type="SUPFAM" id="SSF51971">
    <property type="entry name" value="Nucleotide-binding domain"/>
    <property type="match status" value="1"/>
</dbReference>
<feature type="binding site" evidence="10">
    <location>
        <position position="430"/>
    </location>
    <ligand>
        <name>NADP(+)</name>
        <dbReference type="ChEBI" id="CHEBI:58349"/>
    </ligand>
</feature>
<dbReference type="PANTHER" id="PTHR48467">
    <property type="entry name" value="GLUTAMATE SYNTHASE 1 [NADH], CHLOROPLASTIC-LIKE"/>
    <property type="match status" value="1"/>
</dbReference>
<dbReference type="EC" id="1.18.1.6" evidence="8"/>
<evidence type="ECO:0000259" key="11">
    <source>
        <dbReference type="Pfam" id="PF07992"/>
    </source>
</evidence>
<accession>A0A2G5BFC8</accession>
<dbReference type="Pfam" id="PF07992">
    <property type="entry name" value="Pyr_redox_2"/>
    <property type="match status" value="1"/>
</dbReference>
<evidence type="ECO:0000256" key="6">
    <source>
        <dbReference type="ARBA" id="ARBA00023002"/>
    </source>
</evidence>
<comment type="similarity">
    <text evidence="2 8">Belongs to the ferredoxin--NADP reductase type 1 family.</text>
</comment>
<dbReference type="GO" id="GO:0016491">
    <property type="term" value="F:oxidoreductase activity"/>
    <property type="evidence" value="ECO:0007669"/>
    <property type="project" value="UniProtKB-KW"/>
</dbReference>
<dbReference type="Proteomes" id="UP000242474">
    <property type="component" value="Unassembled WGS sequence"/>
</dbReference>
<keyword evidence="4 8" id="KW-0274">FAD</keyword>
<proteinExistence type="inferred from homology"/>
<feature type="binding site" evidence="10">
    <location>
        <begin position="201"/>
        <end position="204"/>
    </location>
    <ligand>
        <name>NADP(+)</name>
        <dbReference type="ChEBI" id="CHEBI:58349"/>
    </ligand>
</feature>
<gene>
    <name evidence="12" type="ORF">COEREDRAFT_80387</name>
</gene>
<keyword evidence="13" id="KW-1185">Reference proteome</keyword>
<evidence type="ECO:0000313" key="12">
    <source>
        <dbReference type="EMBL" id="PIA17719.1"/>
    </source>
</evidence>
<keyword evidence="3 8" id="KW-0285">Flavoprotein</keyword>
<evidence type="ECO:0000256" key="3">
    <source>
        <dbReference type="ARBA" id="ARBA00022630"/>
    </source>
</evidence>
<comment type="cofactor">
    <cofactor evidence="1 8 9">
        <name>FAD</name>
        <dbReference type="ChEBI" id="CHEBI:57692"/>
    </cofactor>
</comment>
<dbReference type="AlphaFoldDB" id="A0A2G5BFC8"/>
<dbReference type="PIRSF" id="PIRSF000362">
    <property type="entry name" value="FNR"/>
    <property type="match status" value="1"/>
</dbReference>
<evidence type="ECO:0000256" key="7">
    <source>
        <dbReference type="ARBA" id="ARBA00048933"/>
    </source>
</evidence>
<dbReference type="InterPro" id="IPR023753">
    <property type="entry name" value="FAD/NAD-binding_dom"/>
</dbReference>
<comment type="catalytic activity">
    <reaction evidence="7 8">
        <text>2 reduced [adrenodoxin] + NADP(+) + H(+) = 2 oxidized [adrenodoxin] + NADPH</text>
        <dbReference type="Rhea" id="RHEA:42312"/>
        <dbReference type="Rhea" id="RHEA-COMP:9998"/>
        <dbReference type="Rhea" id="RHEA-COMP:9999"/>
        <dbReference type="ChEBI" id="CHEBI:15378"/>
        <dbReference type="ChEBI" id="CHEBI:33737"/>
        <dbReference type="ChEBI" id="CHEBI:33738"/>
        <dbReference type="ChEBI" id="CHEBI:57783"/>
        <dbReference type="ChEBI" id="CHEBI:58349"/>
        <dbReference type="EC" id="1.18.1.6"/>
    </reaction>
</comment>
<feature type="domain" description="FAD/NAD(P)-binding" evidence="11">
    <location>
        <begin position="35"/>
        <end position="260"/>
    </location>
</feature>
<dbReference type="PRINTS" id="PR00419">
    <property type="entry name" value="ADXRDTASE"/>
</dbReference>
<dbReference type="EMBL" id="KZ303493">
    <property type="protein sequence ID" value="PIA17719.1"/>
    <property type="molecule type" value="Genomic_DNA"/>
</dbReference>
<sequence length="522" mass="58333">MATTVLRVRSKTWSFGIFATSRRFSICRIVERENNIAVVGGGAAGFYTAARILYKSKNTNIDIFEKLPTPHGLVRYGVAPDHPEVKNCMSKFDEVASNERVRFFGNVQVGGTSDDHQPGHLSLDSLRSVYDSVVLSYGASKDRRLNIPGEDGKTVKSGDKNDNRLGVVSARQFVAWYNGLPEAQDLELDLESYDKIIIIGHGNVALDCARILLTDIDSLASTDITEKALEKLSRSKIRHVEIVGRRGPLQVSFTTKELREMTKLKDVQIICDRQLLENECQSTAGQEYLKNSRALKRMMDILFKHSVNSEDASRDLKSFKLSFLKSPVEILFDQKWSDNGNVNVVPQLFKFRINRLEGPPESAKAISTDIFTEIPCAMALRSIGYVSTPLEGAPFDKQRNIVPNIAGRVIDNGVVPGLYVSGWVKRGPVGVIATTMQDAYRTADALVMDINNGHIAADNMPKSSRSAIDQMLEKTRVTQSRVTNEDWKRLEEFEIEKGYQVGKPREKVTDVQEMLNIIRNTA</sequence>
<feature type="binding site" evidence="9">
    <location>
        <position position="109"/>
    </location>
    <ligand>
        <name>FAD</name>
        <dbReference type="ChEBI" id="CHEBI:57692"/>
    </ligand>
</feature>
<feature type="binding site" evidence="9">
    <location>
        <position position="44"/>
    </location>
    <ligand>
        <name>FAD</name>
        <dbReference type="ChEBI" id="CHEBI:57692"/>
    </ligand>
</feature>
<feature type="binding site" evidence="9">
    <location>
        <begin position="430"/>
        <end position="432"/>
    </location>
    <ligand>
        <name>FAD</name>
        <dbReference type="ChEBI" id="CHEBI:57692"/>
    </ligand>
</feature>
<dbReference type="InterPro" id="IPR021163">
    <property type="entry name" value="Ferredox_Rdtase_adrenod"/>
</dbReference>
<dbReference type="PANTHER" id="PTHR48467:SF1">
    <property type="entry name" value="GLUTAMATE SYNTHASE 1 [NADH], CHLOROPLASTIC-LIKE"/>
    <property type="match status" value="1"/>
</dbReference>
<comment type="subcellular location">
    <subcellularLocation>
        <location evidence="8">Mitochondrion</location>
    </subcellularLocation>
</comment>
<evidence type="ECO:0000256" key="1">
    <source>
        <dbReference type="ARBA" id="ARBA00001974"/>
    </source>
</evidence>
<evidence type="ECO:0000256" key="9">
    <source>
        <dbReference type="PIRSR" id="PIRSR000362-1"/>
    </source>
</evidence>
<dbReference type="InterPro" id="IPR036188">
    <property type="entry name" value="FAD/NAD-bd_sf"/>
</dbReference>
<dbReference type="Gene3D" id="3.50.50.60">
    <property type="entry name" value="FAD/NAD(P)-binding domain"/>
    <property type="match status" value="1"/>
</dbReference>
<protein>
    <recommendedName>
        <fullName evidence="8">NADPH:adrenodoxin oxidoreductase, mitochondrial</fullName>
        <ecNumber evidence="8">1.18.1.6</ecNumber>
    </recommendedName>
</protein>
<feature type="binding site" evidence="9">
    <location>
        <position position="423"/>
    </location>
    <ligand>
        <name>FAD</name>
        <dbReference type="ChEBI" id="CHEBI:57692"/>
    </ligand>
</feature>
<keyword evidence="5 8" id="KW-0521">NADP</keyword>
<evidence type="ECO:0000256" key="2">
    <source>
        <dbReference type="ARBA" id="ARBA00008312"/>
    </source>
</evidence>
<dbReference type="STRING" id="763665.A0A2G5BFC8"/>
<feature type="binding site" evidence="9">
    <location>
        <position position="73"/>
    </location>
    <ligand>
        <name>FAD</name>
        <dbReference type="ChEBI" id="CHEBI:57692"/>
    </ligand>
</feature>
<feature type="binding site" evidence="10">
    <location>
        <begin position="245"/>
        <end position="246"/>
    </location>
    <ligand>
        <name>NADP(+)</name>
        <dbReference type="ChEBI" id="CHEBI:58349"/>
    </ligand>
</feature>
<dbReference type="Gene3D" id="3.40.50.720">
    <property type="entry name" value="NAD(P)-binding Rossmann-like Domain"/>
    <property type="match status" value="1"/>
</dbReference>
<evidence type="ECO:0000256" key="10">
    <source>
        <dbReference type="PIRSR" id="PIRSR000362-2"/>
    </source>
</evidence>
<evidence type="ECO:0000256" key="4">
    <source>
        <dbReference type="ARBA" id="ARBA00022827"/>
    </source>
</evidence>
<reference evidence="12 13" key="1">
    <citation type="journal article" date="2015" name="Genome Biol. Evol.">
        <title>Phylogenomic analyses indicate that early fungi evolved digesting cell walls of algal ancestors of land plants.</title>
        <authorList>
            <person name="Chang Y."/>
            <person name="Wang S."/>
            <person name="Sekimoto S."/>
            <person name="Aerts A.L."/>
            <person name="Choi C."/>
            <person name="Clum A."/>
            <person name="LaButti K.M."/>
            <person name="Lindquist E.A."/>
            <person name="Yee Ngan C."/>
            <person name="Ohm R.A."/>
            <person name="Salamov A.A."/>
            <person name="Grigoriev I.V."/>
            <person name="Spatafora J.W."/>
            <person name="Berbee M.L."/>
        </authorList>
    </citation>
    <scope>NUCLEOTIDE SEQUENCE [LARGE SCALE GENOMIC DNA]</scope>
    <source>
        <strain evidence="12 13">NRRL 1564</strain>
    </source>
</reference>
<evidence type="ECO:0000313" key="13">
    <source>
        <dbReference type="Proteomes" id="UP000242474"/>
    </source>
</evidence>
<evidence type="ECO:0000256" key="8">
    <source>
        <dbReference type="PIRNR" id="PIRNR000362"/>
    </source>
</evidence>
<dbReference type="OrthoDB" id="333024at2759"/>
<dbReference type="InterPro" id="IPR055275">
    <property type="entry name" value="Ferredox_Rdtase"/>
</dbReference>
<organism evidence="12 13">
    <name type="scientific">Coemansia reversa (strain ATCC 12441 / NRRL 1564)</name>
    <dbReference type="NCBI Taxonomy" id="763665"/>
    <lineage>
        <taxon>Eukaryota</taxon>
        <taxon>Fungi</taxon>
        <taxon>Fungi incertae sedis</taxon>
        <taxon>Zoopagomycota</taxon>
        <taxon>Kickxellomycotina</taxon>
        <taxon>Kickxellomycetes</taxon>
        <taxon>Kickxellales</taxon>
        <taxon>Kickxellaceae</taxon>
        <taxon>Coemansia</taxon>
    </lineage>
</organism>
<feature type="binding site" evidence="9">
    <location>
        <position position="65"/>
    </location>
    <ligand>
        <name>FAD</name>
        <dbReference type="ChEBI" id="CHEBI:57692"/>
    </ligand>
</feature>
<dbReference type="GO" id="GO:0005739">
    <property type="term" value="C:mitochondrion"/>
    <property type="evidence" value="ECO:0007669"/>
    <property type="project" value="UniProtKB-SubCell"/>
</dbReference>
<evidence type="ECO:0000256" key="5">
    <source>
        <dbReference type="ARBA" id="ARBA00022857"/>
    </source>
</evidence>
<keyword evidence="8" id="KW-0496">Mitochondrion</keyword>
<name>A0A2G5BFC8_COERN</name>
<feature type="binding site" evidence="10">
    <location>
        <position position="257"/>
    </location>
    <ligand>
        <name>NADP(+)</name>
        <dbReference type="ChEBI" id="CHEBI:58349"/>
    </ligand>
</feature>
<keyword evidence="6 8" id="KW-0560">Oxidoreductase</keyword>